<name>A0A3A3FII0_9BURK</name>
<dbReference type="Proteomes" id="UP000265955">
    <property type="component" value="Unassembled WGS sequence"/>
</dbReference>
<proteinExistence type="predicted"/>
<evidence type="ECO:0000313" key="1">
    <source>
        <dbReference type="EMBL" id="RJF95064.1"/>
    </source>
</evidence>
<organism evidence="1 2">
    <name type="scientific">Noviherbaspirillum saxi</name>
    <dbReference type="NCBI Taxonomy" id="2320863"/>
    <lineage>
        <taxon>Bacteria</taxon>
        <taxon>Pseudomonadati</taxon>
        <taxon>Pseudomonadota</taxon>
        <taxon>Betaproteobacteria</taxon>
        <taxon>Burkholderiales</taxon>
        <taxon>Oxalobacteraceae</taxon>
        <taxon>Noviherbaspirillum</taxon>
    </lineage>
</organism>
<accession>A0A3A3FII0</accession>
<dbReference type="OrthoDB" id="1495085at2"/>
<dbReference type="RefSeq" id="WP_119770214.1">
    <property type="nucleotide sequence ID" value="NZ_QYUO01000002.1"/>
</dbReference>
<evidence type="ECO:0000313" key="2">
    <source>
        <dbReference type="Proteomes" id="UP000265955"/>
    </source>
</evidence>
<keyword evidence="2" id="KW-1185">Reference proteome</keyword>
<dbReference type="AlphaFoldDB" id="A0A3A3FII0"/>
<sequence length="129" mass="14116">MTTSKHVLIVGLQPQLIDFSAPDFAAFPGLNADKVLEGLNTGVRSLAALGYDASLCLTDFGDTAEDVLRNELKAKKYDCVMVGAGVRTVDTHFLLFEKIINIIHEYAPDARICFNTKPSDTADAVKRWV</sequence>
<comment type="caution">
    <text evidence="1">The sequence shown here is derived from an EMBL/GenBank/DDBJ whole genome shotgun (WGS) entry which is preliminary data.</text>
</comment>
<dbReference type="EMBL" id="QYUO01000002">
    <property type="protein sequence ID" value="RJF95064.1"/>
    <property type="molecule type" value="Genomic_DNA"/>
</dbReference>
<protein>
    <submittedName>
        <fullName evidence="1">Uncharacterized protein</fullName>
    </submittedName>
</protein>
<reference evidence="2" key="1">
    <citation type="submission" date="2018-09" db="EMBL/GenBank/DDBJ databases">
        <authorList>
            <person name="Zhu H."/>
        </authorList>
    </citation>
    <scope>NUCLEOTIDE SEQUENCE [LARGE SCALE GENOMIC DNA]</scope>
    <source>
        <strain evidence="2">K1R23-30</strain>
    </source>
</reference>
<gene>
    <name evidence="1" type="ORF">D3871_16495</name>
</gene>